<dbReference type="OrthoDB" id="271910at2759"/>
<evidence type="ECO:0000313" key="6">
    <source>
        <dbReference type="EMBL" id="KAF7821999.1"/>
    </source>
</evidence>
<name>A0A834TQV1_9FABA</name>
<dbReference type="PANTHER" id="PTHR11142:SF10">
    <property type="entry name" value="TRNA PSEUDOURIDINE SYNTHASE"/>
    <property type="match status" value="1"/>
</dbReference>
<dbReference type="InterPro" id="IPR020095">
    <property type="entry name" value="PsdUridine_synth_TruA_C"/>
</dbReference>
<dbReference type="SUPFAM" id="SSF55120">
    <property type="entry name" value="Pseudouridine synthase"/>
    <property type="match status" value="1"/>
</dbReference>
<dbReference type="PANTHER" id="PTHR11142">
    <property type="entry name" value="PSEUDOURIDYLATE SYNTHASE"/>
    <property type="match status" value="1"/>
</dbReference>
<dbReference type="InterPro" id="IPR020097">
    <property type="entry name" value="PsdUridine_synth_TruA_a/b_dom"/>
</dbReference>
<dbReference type="Proteomes" id="UP000634136">
    <property type="component" value="Unassembled WGS sequence"/>
</dbReference>
<keyword evidence="7" id="KW-1185">Reference proteome</keyword>
<evidence type="ECO:0000256" key="3">
    <source>
        <dbReference type="ARBA" id="ARBA00023235"/>
    </source>
</evidence>
<dbReference type="Pfam" id="PF01416">
    <property type="entry name" value="PseudoU_synth_1"/>
    <property type="match status" value="1"/>
</dbReference>
<dbReference type="GO" id="GO:0160147">
    <property type="term" value="F:tRNA pseudouridine(38-40) synthase activity"/>
    <property type="evidence" value="ECO:0007669"/>
    <property type="project" value="UniProtKB-EC"/>
</dbReference>
<dbReference type="AlphaFoldDB" id="A0A834TQV1"/>
<dbReference type="Gene3D" id="3.30.70.660">
    <property type="entry name" value="Pseudouridine synthase I, catalytic domain, C-terminal subdomain"/>
    <property type="match status" value="1"/>
</dbReference>
<evidence type="ECO:0000313" key="7">
    <source>
        <dbReference type="Proteomes" id="UP000634136"/>
    </source>
</evidence>
<comment type="catalytic activity">
    <reaction evidence="4">
        <text>uridine(38/39/40) in tRNA = pseudouridine(38/39/40) in tRNA</text>
        <dbReference type="Rhea" id="RHEA:22376"/>
        <dbReference type="Rhea" id="RHEA-COMP:10085"/>
        <dbReference type="Rhea" id="RHEA-COMP:10087"/>
        <dbReference type="ChEBI" id="CHEBI:65314"/>
        <dbReference type="ChEBI" id="CHEBI:65315"/>
        <dbReference type="EC" id="5.4.99.12"/>
    </reaction>
</comment>
<feature type="domain" description="Pseudouridine synthase I TruA alpha/beta" evidence="5">
    <location>
        <begin position="83"/>
        <end position="153"/>
    </location>
</feature>
<accession>A0A834TQV1</accession>
<proteinExistence type="inferred from homology"/>
<comment type="caution">
    <text evidence="6">The sequence shown here is derived from an EMBL/GenBank/DDBJ whole genome shotgun (WGS) entry which is preliminary data.</text>
</comment>
<evidence type="ECO:0000256" key="2">
    <source>
        <dbReference type="ARBA" id="ARBA00022694"/>
    </source>
</evidence>
<organism evidence="6 7">
    <name type="scientific">Senna tora</name>
    <dbReference type="NCBI Taxonomy" id="362788"/>
    <lineage>
        <taxon>Eukaryota</taxon>
        <taxon>Viridiplantae</taxon>
        <taxon>Streptophyta</taxon>
        <taxon>Embryophyta</taxon>
        <taxon>Tracheophyta</taxon>
        <taxon>Spermatophyta</taxon>
        <taxon>Magnoliopsida</taxon>
        <taxon>eudicotyledons</taxon>
        <taxon>Gunneridae</taxon>
        <taxon>Pentapetalae</taxon>
        <taxon>rosids</taxon>
        <taxon>fabids</taxon>
        <taxon>Fabales</taxon>
        <taxon>Fabaceae</taxon>
        <taxon>Caesalpinioideae</taxon>
        <taxon>Cassia clade</taxon>
        <taxon>Senna</taxon>
    </lineage>
</organism>
<dbReference type="InterPro" id="IPR001406">
    <property type="entry name" value="PsdUridine_synth_TruA"/>
</dbReference>
<dbReference type="GO" id="GO:0003723">
    <property type="term" value="F:RNA binding"/>
    <property type="evidence" value="ECO:0007669"/>
    <property type="project" value="InterPro"/>
</dbReference>
<dbReference type="EC" id="5.4.99.12" evidence="4"/>
<evidence type="ECO:0000259" key="5">
    <source>
        <dbReference type="Pfam" id="PF01416"/>
    </source>
</evidence>
<keyword evidence="3 4" id="KW-0413">Isomerase</keyword>
<reference evidence="6" key="1">
    <citation type="submission" date="2020-09" db="EMBL/GenBank/DDBJ databases">
        <title>Genome-Enabled Discovery of Anthraquinone Biosynthesis in Senna tora.</title>
        <authorList>
            <person name="Kang S.-H."/>
            <person name="Pandey R.P."/>
            <person name="Lee C.-M."/>
            <person name="Sim J.-S."/>
            <person name="Jeong J.-T."/>
            <person name="Choi B.-S."/>
            <person name="Jung M."/>
            <person name="Ginzburg D."/>
            <person name="Zhao K."/>
            <person name="Won S.Y."/>
            <person name="Oh T.-J."/>
            <person name="Yu Y."/>
            <person name="Kim N.-H."/>
            <person name="Lee O.R."/>
            <person name="Lee T.-H."/>
            <person name="Bashyal P."/>
            <person name="Kim T.-S."/>
            <person name="Lee W.-H."/>
            <person name="Kawkins C."/>
            <person name="Kim C.-K."/>
            <person name="Kim J.S."/>
            <person name="Ahn B.O."/>
            <person name="Rhee S.Y."/>
            <person name="Sohng J.K."/>
        </authorList>
    </citation>
    <scope>NUCLEOTIDE SEQUENCE</scope>
    <source>
        <tissue evidence="6">Leaf</tissue>
    </source>
</reference>
<comment type="similarity">
    <text evidence="1 4">Belongs to the tRNA pseudouridine synthase TruA family.</text>
</comment>
<dbReference type="EMBL" id="JAAIUW010000008">
    <property type="protein sequence ID" value="KAF7821999.1"/>
    <property type="molecule type" value="Genomic_DNA"/>
</dbReference>
<sequence>MGMCVDEFSIPVFGWWNGNVGIGIGFPFPNLMESPLHCLMEGIGWIPWRRKILDNFALLQLPYTTTLAIATTATGVSYRSKLVQGEETRVMCVELVANRFLRKMVRVLVATSIREAAAGAEDDVLLKLMEATCRRATAPPAPPEGLCLVDVGYTEFTPKRCIIRKEINPCHCCGQGACRNITYSEEAVVAAEDRPTNNEGLIEERPIIWPIGCSLLTPDPKHVKKRISIPISIRNSNRGPKPNCLSKVTLLKQMLLCLNVIVAKRTLGIHLHAPMNQMASERQAFIR</sequence>
<protein>
    <recommendedName>
        <fullName evidence="4">tRNA pseudouridine synthase</fullName>
        <ecNumber evidence="4">5.4.99.12</ecNumber>
    </recommendedName>
</protein>
<keyword evidence="2 4" id="KW-0819">tRNA processing</keyword>
<dbReference type="InterPro" id="IPR020103">
    <property type="entry name" value="PsdUridine_synth_cat_dom_sf"/>
</dbReference>
<evidence type="ECO:0000256" key="4">
    <source>
        <dbReference type="RuleBase" id="RU003792"/>
    </source>
</evidence>
<evidence type="ECO:0000256" key="1">
    <source>
        <dbReference type="ARBA" id="ARBA00009375"/>
    </source>
</evidence>
<gene>
    <name evidence="6" type="ORF">G2W53_027454</name>
</gene>
<dbReference type="GO" id="GO:0031119">
    <property type="term" value="P:tRNA pseudouridine synthesis"/>
    <property type="evidence" value="ECO:0007669"/>
    <property type="project" value="TreeGrafter"/>
</dbReference>